<feature type="compositionally biased region" description="Polar residues" evidence="2">
    <location>
        <begin position="241"/>
        <end position="251"/>
    </location>
</feature>
<protein>
    <recommendedName>
        <fullName evidence="3">DUF4549 domain-containing protein</fullName>
    </recommendedName>
</protein>
<feature type="domain" description="DUF4549" evidence="3">
    <location>
        <begin position="5"/>
        <end position="145"/>
    </location>
</feature>
<feature type="coiled-coil region" evidence="1">
    <location>
        <begin position="1768"/>
        <end position="1837"/>
    </location>
</feature>
<name>A0A7J7WW00_MYOMY</name>
<dbReference type="PANTHER" id="PTHR33331">
    <property type="entry name" value="COILED-COIL DOMAIN-CONTAINING PROTEIN 162"/>
    <property type="match status" value="1"/>
</dbReference>
<dbReference type="EMBL" id="JABWUV010000007">
    <property type="protein sequence ID" value="KAF6341502.1"/>
    <property type="molecule type" value="Genomic_DNA"/>
</dbReference>
<evidence type="ECO:0000256" key="1">
    <source>
        <dbReference type="SAM" id="Coils"/>
    </source>
</evidence>
<accession>A0A7J7WW00</accession>
<organism evidence="4 5">
    <name type="scientific">Myotis myotis</name>
    <name type="common">Greater mouse-eared bat</name>
    <name type="synonym">Vespertilio myotis</name>
    <dbReference type="NCBI Taxonomy" id="51298"/>
    <lineage>
        <taxon>Eukaryota</taxon>
        <taxon>Metazoa</taxon>
        <taxon>Chordata</taxon>
        <taxon>Craniata</taxon>
        <taxon>Vertebrata</taxon>
        <taxon>Euteleostomi</taxon>
        <taxon>Mammalia</taxon>
        <taxon>Eutheria</taxon>
        <taxon>Laurasiatheria</taxon>
        <taxon>Chiroptera</taxon>
        <taxon>Yangochiroptera</taxon>
        <taxon>Vespertilionidae</taxon>
        <taxon>Myotis</taxon>
    </lineage>
</organism>
<dbReference type="InterPro" id="IPR040401">
    <property type="entry name" value="CCDC162"/>
</dbReference>
<sequence length="2191" mass="250520">MDDIYKVASTERIQMLEKELAVRLTELKSEIEEQGPLLGTARRAYSSVQMPKDISYYRRERELALKKTVQVAEAKPLVIQADVLQRELETCLRREYSPENLPLLLLQHYTERITQLALSKYLHMLRWKRFCQHSKIMEQLYPLYKKQVAYIMQEHSDALQRADRLSVARENFLMGKNNPPNLVTQEDLTVYTKWLVCHLHSLQTIHHYVQALQYVPVSNVLSVAVDEVSEVGQENEKAHANDTNPDTQGSASPGPMDTSVSGPMRTEAAFVLPQHTTETEELKPQLRLLLSHFNIPYDVEELRDAAKEIELFSLVSQKFQSIFKEQQRMQTFPDYDIGKAKVEKLGLAGPGMALKKRANWISFIKIKPKCDPWQKKLLTKLKEQRRIDILMQLQAKFLKISSPERVMQVLQDHAAKTVRLAPSHPTSVASQGLHQCNYDRIWENIYSNTNLYQNENMKKDDLSMEQNENRPAQISLHQWAGEPVKQETKTGYNYARALLLLGLDDGTGPSDEDPVLRRGAYLSFLYLRHLRIRELQRICLGILNYFRSVERTLTINTSGLTLVAGSLVPTIEGSSWVNTAKGGSGTLQGLGAHHYVHRTPAEHKVHGTQFMEFSEVENQDDYYSTEAGYVHTQDQQGVHVMYDEALSDLKELEAELLLVASHYIEKEKGHREGSKSNAGQVWGWAHAGVDRFAVLCDLWTWEAALLENKRQLLDCYFEAYQHTLDPEERFALAQVITDIMYRGPRFDLSHPYFIKAYRDECTCLRLHQQLLRGILNQHIERQREYVQRLWQEGRPDESNNFGLPLNIICKQLISINNSCPALKNIYLLEFHPSLGLASLIPRALEHLFQEARHICRPASSSGLALLERRLLQLALDVWLTPATPESWYSAQIQKDLLSAKVMGDPFLVEEIGLLALKSAAAEGQNQGRGARVLLLETFSKLLELVTLRHRLIEMSLESARLARLYKKMAWEMGFEEFHLHLRPVHFEFATHKDKVDYPPPVFITSLLENSDRVDRYSPTTLVLAISEVDDNQVGKFSFYTKEAILKLLFHSGVENMQVTLACQAAQKNALMVAVQHAFYHIPRGGCPADVQEIRSDLRNDGGMGPTRRNSRIVNGIERLLLAPTPKLPDTFILPSERSRAIKRAPEAFVSIQLEKVGLRDMMLNAFLLRKQAMADSMNLDEIEKTKREVIVEYCQKFNHRMSHYALRGQIMAYCNSLRALLKDFPTVRDTVFMVGQPQEKKGLRDSKKGCKDDLRSPQPRPRCLLSADGKVFLNLWFIPHPSEVLVMFKTLAEKAAFRALKLTLQLIAPLHDIVAYLFSFAKLGNFPACFEFPLSPNPLRGDWGGTEGIVSELQGLQKMIDSLESPQDPTQVSQALLLRREVMFLQFDAAVRHLSRTFLTAGNAPAGQSVTDGSCHGLPPLSNALVRSIFASQLSLPPPLDPQSPQASVLFPWRAFLEDGGPFPVISSSPDTLEYNMQLCLCRLGDHDLKVAHGELVDMQLLMEDVLLSSYHMIAEGPPGRQGTLDKNTQPNLPRASGFRSQFQSSPKAPWHLGGPCEAVASLALLRSFLMLWKQLEVLKEQWGRLRLRSQDITSVSRHKQFSELYETDILYPSMKAIARRMGQEDAFEELIISSQSILPPEGASEIEIKTQQLQTLLENLEIHMIQEVLRQVNREIALVVSEKSKEQPTLPTDLWKCQVMKENFSVIRPQIVEKFMQRLMENYQDGGLEITFRKDHLEACLLSLGCDVMARERSNFESYSMCYEHVLEHTRLKLSQTEQELDVLRRGQSPPEDNAGQVAELSHDMIMEITALRARLTDLEEENLNLEKQIRKEVQEEYADLVKTLFMGCLHMKEKLHENQLNLIQKVCELISEVRTEWMDHMKKKWGSARPDEGMKESAAKEQLRDLEQENCSLAALVCKMKSLGRWRLAVQQARFQDQLSRAQKEATQSKKECVRTKLMAEQEVVLFRQQLLALRQALARAQAHNVRMCEQQESQARLLKELEHKTTQESLHRQQLDLLKTSSMERLLEDVEQKEQHLQLLAEEAERAARLGQLQRKKTERELRQMRRQLAQERSVKLDAFQRVEELQSQLNDAVRSSVPMSSPGGLISRAPYSLSSASASSRYSQQHLLKTNLMGNKITGRIQRPKTVPTKHKRRIDDVFLPNVAENVQLSAFQVQTAPSRIPFRPNW</sequence>
<dbReference type="VEuPathDB" id="HostDB:LOC118660659"/>
<evidence type="ECO:0000313" key="4">
    <source>
        <dbReference type="EMBL" id="KAF6341502.1"/>
    </source>
</evidence>
<feature type="coiled-coil region" evidence="1">
    <location>
        <begin position="2026"/>
        <end position="2078"/>
    </location>
</feature>
<evidence type="ECO:0000256" key="2">
    <source>
        <dbReference type="SAM" id="MobiDB-lite"/>
    </source>
</evidence>
<evidence type="ECO:0000259" key="3">
    <source>
        <dbReference type="Pfam" id="PF15082"/>
    </source>
</evidence>
<keyword evidence="1" id="KW-0175">Coiled coil</keyword>
<feature type="region of interest" description="Disordered" evidence="2">
    <location>
        <begin position="231"/>
        <end position="261"/>
    </location>
</feature>
<keyword evidence="5" id="KW-1185">Reference proteome</keyword>
<dbReference type="InterPro" id="IPR029376">
    <property type="entry name" value="DUF4549"/>
</dbReference>
<gene>
    <name evidence="4" type="ORF">mMyoMyo1_011918</name>
</gene>
<dbReference type="PANTHER" id="PTHR33331:SF13">
    <property type="entry name" value="COILED-COIL DOMAIN CONTAINING 162"/>
    <property type="match status" value="1"/>
</dbReference>
<dbReference type="Pfam" id="PF15082">
    <property type="entry name" value="DUF4549"/>
    <property type="match status" value="1"/>
</dbReference>
<comment type="caution">
    <text evidence="4">The sequence shown here is derived from an EMBL/GenBank/DDBJ whole genome shotgun (WGS) entry which is preliminary data.</text>
</comment>
<dbReference type="Proteomes" id="UP000527355">
    <property type="component" value="Unassembled WGS sequence"/>
</dbReference>
<reference evidence="4 5" key="1">
    <citation type="journal article" date="2020" name="Nature">
        <title>Six reference-quality genomes reveal evolution of bat adaptations.</title>
        <authorList>
            <person name="Jebb D."/>
            <person name="Huang Z."/>
            <person name="Pippel M."/>
            <person name="Hughes G.M."/>
            <person name="Lavrichenko K."/>
            <person name="Devanna P."/>
            <person name="Winkler S."/>
            <person name="Jermiin L.S."/>
            <person name="Skirmuntt E.C."/>
            <person name="Katzourakis A."/>
            <person name="Burkitt-Gray L."/>
            <person name="Ray D.A."/>
            <person name="Sullivan K.A.M."/>
            <person name="Roscito J.G."/>
            <person name="Kirilenko B.M."/>
            <person name="Davalos L.M."/>
            <person name="Corthals A.P."/>
            <person name="Power M.L."/>
            <person name="Jones G."/>
            <person name="Ransome R.D."/>
            <person name="Dechmann D.K.N."/>
            <person name="Locatelli A.G."/>
            <person name="Puechmaille S.J."/>
            <person name="Fedrigo O."/>
            <person name="Jarvis E.D."/>
            <person name="Hiller M."/>
            <person name="Vernes S.C."/>
            <person name="Myers E.W."/>
            <person name="Teeling E.C."/>
        </authorList>
    </citation>
    <scope>NUCLEOTIDE SEQUENCE [LARGE SCALE GENOMIC DNA]</scope>
    <source>
        <strain evidence="4">MMyoMyo1</strain>
        <tissue evidence="4">Flight muscle</tissue>
    </source>
</reference>
<evidence type="ECO:0000313" key="5">
    <source>
        <dbReference type="Proteomes" id="UP000527355"/>
    </source>
</evidence>
<proteinExistence type="predicted"/>